<dbReference type="PROSITE" id="PS01096">
    <property type="entry name" value="PPIC_PPIASE_1"/>
    <property type="match status" value="1"/>
</dbReference>
<dbReference type="InterPro" id="IPR000297">
    <property type="entry name" value="PPIase_PpiC"/>
</dbReference>
<dbReference type="PANTHER" id="PTHR47245">
    <property type="entry name" value="PEPTIDYLPROLYL ISOMERASE"/>
    <property type="match status" value="1"/>
</dbReference>
<evidence type="ECO:0000256" key="1">
    <source>
        <dbReference type="ARBA" id="ARBA00000971"/>
    </source>
</evidence>
<dbReference type="InterPro" id="IPR023058">
    <property type="entry name" value="PPIase_PpiC_CS"/>
</dbReference>
<dbReference type="PROSITE" id="PS50198">
    <property type="entry name" value="PPIC_PPIASE_2"/>
    <property type="match status" value="1"/>
</dbReference>
<dbReference type="RefSeq" id="WP_159804214.1">
    <property type="nucleotide sequence ID" value="NZ_BLJE01000001.1"/>
</dbReference>
<evidence type="ECO:0000313" key="10">
    <source>
        <dbReference type="EMBL" id="GFE63265.1"/>
    </source>
</evidence>
<evidence type="ECO:0000256" key="4">
    <source>
        <dbReference type="ARBA" id="ARBA00018370"/>
    </source>
</evidence>
<dbReference type="Gene3D" id="3.10.50.40">
    <property type="match status" value="1"/>
</dbReference>
<name>A0A6N6JAQ4_9RHOB</name>
<organism evidence="10 11">
    <name type="scientific">Litoreibacter roseus</name>
    <dbReference type="NCBI Taxonomy" id="2601869"/>
    <lineage>
        <taxon>Bacteria</taxon>
        <taxon>Pseudomonadati</taxon>
        <taxon>Pseudomonadota</taxon>
        <taxon>Alphaproteobacteria</taxon>
        <taxon>Rhodobacterales</taxon>
        <taxon>Roseobacteraceae</taxon>
        <taxon>Litoreibacter</taxon>
    </lineage>
</organism>
<evidence type="ECO:0000313" key="11">
    <source>
        <dbReference type="Proteomes" id="UP000436822"/>
    </source>
</evidence>
<dbReference type="GO" id="GO:0003755">
    <property type="term" value="F:peptidyl-prolyl cis-trans isomerase activity"/>
    <property type="evidence" value="ECO:0007669"/>
    <property type="project" value="UniProtKB-KW"/>
</dbReference>
<dbReference type="Pfam" id="PF00639">
    <property type="entry name" value="Rotamase"/>
    <property type="match status" value="1"/>
</dbReference>
<evidence type="ECO:0000256" key="2">
    <source>
        <dbReference type="ARBA" id="ARBA00007656"/>
    </source>
</evidence>
<accession>A0A6N6JAQ4</accession>
<protein>
    <recommendedName>
        <fullName evidence="4">Parvulin-like PPIase</fullName>
        <ecNumber evidence="3">5.2.1.8</ecNumber>
    </recommendedName>
    <alternativeName>
        <fullName evidence="6">Peptidyl-prolyl cis-trans isomerase plp</fullName>
    </alternativeName>
    <alternativeName>
        <fullName evidence="7">Rotamase plp</fullName>
    </alternativeName>
</protein>
<dbReference type="InterPro" id="IPR046357">
    <property type="entry name" value="PPIase_dom_sf"/>
</dbReference>
<dbReference type="InterPro" id="IPR050245">
    <property type="entry name" value="PrsA_foldase"/>
</dbReference>
<comment type="catalytic activity">
    <reaction evidence="1">
        <text>[protein]-peptidylproline (omega=180) = [protein]-peptidylproline (omega=0)</text>
        <dbReference type="Rhea" id="RHEA:16237"/>
        <dbReference type="Rhea" id="RHEA-COMP:10747"/>
        <dbReference type="Rhea" id="RHEA-COMP:10748"/>
        <dbReference type="ChEBI" id="CHEBI:83833"/>
        <dbReference type="ChEBI" id="CHEBI:83834"/>
        <dbReference type="EC" id="5.2.1.8"/>
    </reaction>
</comment>
<keyword evidence="8 10" id="KW-0413">Isomerase</keyword>
<keyword evidence="11" id="KW-1185">Reference proteome</keyword>
<evidence type="ECO:0000256" key="6">
    <source>
        <dbReference type="ARBA" id="ARBA00030642"/>
    </source>
</evidence>
<evidence type="ECO:0000256" key="7">
    <source>
        <dbReference type="ARBA" id="ARBA00031484"/>
    </source>
</evidence>
<dbReference type="PANTHER" id="PTHR47245:SF2">
    <property type="entry name" value="PEPTIDYL-PROLYL CIS-TRANS ISOMERASE HP_0175-RELATED"/>
    <property type="match status" value="1"/>
</dbReference>
<dbReference type="OrthoDB" id="196786at2"/>
<keyword evidence="5 8" id="KW-0697">Rotamase</keyword>
<evidence type="ECO:0000256" key="8">
    <source>
        <dbReference type="PROSITE-ProRule" id="PRU00278"/>
    </source>
</evidence>
<proteinExistence type="inferred from homology"/>
<gene>
    <name evidence="10" type="ORF">KIN_03390</name>
</gene>
<comment type="caution">
    <text evidence="10">The sequence shown here is derived from an EMBL/GenBank/DDBJ whole genome shotgun (WGS) entry which is preliminary data.</text>
</comment>
<feature type="domain" description="PpiC" evidence="9">
    <location>
        <begin position="113"/>
        <end position="215"/>
    </location>
</feature>
<dbReference type="EMBL" id="BLJE01000001">
    <property type="protein sequence ID" value="GFE63265.1"/>
    <property type="molecule type" value="Genomic_DNA"/>
</dbReference>
<sequence length="265" mass="28367">MNSALFPDLVVNGEAVPHTVVAAETQNHDAPAGKPGLAWRKAANAVAIRTLLLQEAKARNLRPVCQEVSPGRFETDEEALIRGLLDTVVHVEAPDEDAVRAEWEKDPTRFRAPPLWEVSHILCACDPRDVDATQIARDRARALTELALANGTDFAALATQESDCASKASGGALGQLGPGDTVPEFEAVLRGMRAGEVTSAPILTRHGWHIVRMDAVAMGAVLPFETVRQKITDAMEKAAWASQARSFVDSLVASAEIAGADLRPI</sequence>
<evidence type="ECO:0000256" key="5">
    <source>
        <dbReference type="ARBA" id="ARBA00023110"/>
    </source>
</evidence>
<evidence type="ECO:0000259" key="9">
    <source>
        <dbReference type="PROSITE" id="PS50198"/>
    </source>
</evidence>
<dbReference type="AlphaFoldDB" id="A0A6N6JAQ4"/>
<dbReference type="SUPFAM" id="SSF54534">
    <property type="entry name" value="FKBP-like"/>
    <property type="match status" value="1"/>
</dbReference>
<comment type="similarity">
    <text evidence="2">Belongs to the PpiC/parvulin rotamase family.</text>
</comment>
<evidence type="ECO:0000256" key="3">
    <source>
        <dbReference type="ARBA" id="ARBA00013194"/>
    </source>
</evidence>
<dbReference type="Proteomes" id="UP000436822">
    <property type="component" value="Unassembled WGS sequence"/>
</dbReference>
<dbReference type="EC" id="5.2.1.8" evidence="3"/>
<reference evidence="10 11" key="1">
    <citation type="submission" date="2019-12" db="EMBL/GenBank/DDBJ databases">
        <title>Litoreibacter badius sp. nov., a novel bacteriochlorophyll a-containing bacterium in the genus Litoreibacter.</title>
        <authorList>
            <person name="Kanamuro M."/>
            <person name="Takabe Y."/>
            <person name="Mori K."/>
            <person name="Takaichi S."/>
            <person name="Hanada S."/>
        </authorList>
    </citation>
    <scope>NUCLEOTIDE SEQUENCE [LARGE SCALE GENOMIC DNA]</scope>
    <source>
        <strain evidence="10 11">K6</strain>
    </source>
</reference>